<dbReference type="Proteomes" id="UP000219335">
    <property type="component" value="Unassembled WGS sequence"/>
</dbReference>
<reference evidence="1 2" key="1">
    <citation type="submission" date="2017-09" db="EMBL/GenBank/DDBJ databases">
        <authorList>
            <person name="Ehlers B."/>
            <person name="Leendertz F.H."/>
        </authorList>
    </citation>
    <scope>NUCLEOTIDE SEQUENCE [LARGE SCALE GENOMIC DNA]</scope>
    <source>
        <strain evidence="1 2">Nm42</strain>
    </source>
</reference>
<evidence type="ECO:0000313" key="1">
    <source>
        <dbReference type="EMBL" id="SOD18353.1"/>
    </source>
</evidence>
<gene>
    <name evidence="1" type="ORF">SAMN06297164_1629</name>
</gene>
<dbReference type="PIRSF" id="PIRSF015268">
    <property type="entry name" value="Virulence_RhuM"/>
    <property type="match status" value="1"/>
</dbReference>
<protein>
    <submittedName>
        <fullName evidence="1">Uncharacterized conserved protein</fullName>
    </submittedName>
</protein>
<dbReference type="AlphaFoldDB" id="A0A286A8Y2"/>
<dbReference type="RefSeq" id="WP_255251893.1">
    <property type="nucleotide sequence ID" value="NZ_OCMU01000001.1"/>
</dbReference>
<evidence type="ECO:0000313" key="2">
    <source>
        <dbReference type="Proteomes" id="UP000219335"/>
    </source>
</evidence>
<organism evidence="1 2">
    <name type="scientific">Nitrosomonas ureae</name>
    <dbReference type="NCBI Taxonomy" id="44577"/>
    <lineage>
        <taxon>Bacteria</taxon>
        <taxon>Pseudomonadati</taxon>
        <taxon>Pseudomonadota</taxon>
        <taxon>Betaproteobacteria</taxon>
        <taxon>Nitrosomonadales</taxon>
        <taxon>Nitrosomonadaceae</taxon>
        <taxon>Nitrosomonas</taxon>
    </lineage>
</organism>
<dbReference type="Pfam" id="PF13310">
    <property type="entry name" value="Virulence_RhuM"/>
    <property type="match status" value="1"/>
</dbReference>
<name>A0A286A8Y2_9PROT</name>
<dbReference type="PANTHER" id="PTHR35810:SF1">
    <property type="entry name" value="CYTOPLASMIC PROTEIN"/>
    <property type="match status" value="1"/>
</dbReference>
<dbReference type="EMBL" id="OCMU01000001">
    <property type="protein sequence ID" value="SOD18353.1"/>
    <property type="molecule type" value="Genomic_DNA"/>
</dbReference>
<dbReference type="PANTHER" id="PTHR35810">
    <property type="entry name" value="CYTOPLASMIC PROTEIN-RELATED"/>
    <property type="match status" value="1"/>
</dbReference>
<sequence>MVKKKKEASIVRSSAAEYLTFVAASGQGGVETVYADENVWLTQKMMATLYDVDVRTINYHLKKVFEDNELQQDSVIRIFRITAADGKNYDTRHYNLAAIIAVGYKVNSERAVQFRKWATGIVEEFAIKGCAMDAERLKQGGSVLTDQYFEEQLQRVREIRLSERKFYQKITDLYATSIDYDVTAQATKRFFATVQNKLHWAIHGQTAAEVIVARADAEKPNMGLTTWQDAPRGKIQKFDVVIAKNYLSKSEMAQLSRLVNAYLDMAELMAQNKMPMTMQDWEIRLNRFIEMTDREVLQDAGKVTAEIARTHAEAAGQQGE</sequence>
<proteinExistence type="predicted"/>
<accession>A0A286A8Y2</accession>
<dbReference type="InterPro" id="IPR011204">
    <property type="entry name" value="Virulence_RhuM-like"/>
</dbReference>